<evidence type="ECO:0000256" key="3">
    <source>
        <dbReference type="ARBA" id="ARBA00022630"/>
    </source>
</evidence>
<feature type="transmembrane region" description="Helical" evidence="10">
    <location>
        <begin position="150"/>
        <end position="171"/>
    </location>
</feature>
<keyword evidence="9 10" id="KW-0472">Membrane</keyword>
<dbReference type="Pfam" id="PF03116">
    <property type="entry name" value="NQR2_RnfD_RnfE"/>
    <property type="match status" value="1"/>
</dbReference>
<protein>
    <submittedName>
        <fullName evidence="11">Electron transport complex protein RnfD</fullName>
    </submittedName>
</protein>
<keyword evidence="4" id="KW-0288">FMN</keyword>
<dbReference type="PANTHER" id="PTHR30578">
    <property type="entry name" value="ELECTRON TRANSPORT COMPLEX PROTEIN RNFD"/>
    <property type="match status" value="1"/>
</dbReference>
<keyword evidence="6" id="KW-1278">Translocase</keyword>
<proteinExistence type="inferred from homology"/>
<name>A0A3B1AVR3_9ZZZZ</name>
<evidence type="ECO:0000256" key="8">
    <source>
        <dbReference type="ARBA" id="ARBA00022989"/>
    </source>
</evidence>
<feature type="transmembrane region" description="Helical" evidence="10">
    <location>
        <begin position="260"/>
        <end position="281"/>
    </location>
</feature>
<dbReference type="GO" id="GO:0022900">
    <property type="term" value="P:electron transport chain"/>
    <property type="evidence" value="ECO:0007669"/>
    <property type="project" value="InterPro"/>
</dbReference>
<feature type="transmembrane region" description="Helical" evidence="10">
    <location>
        <begin position="232"/>
        <end position="254"/>
    </location>
</feature>
<keyword evidence="3" id="KW-0285">Flavoprotein</keyword>
<dbReference type="InterPro" id="IPR004338">
    <property type="entry name" value="NqrB/RnfD"/>
</dbReference>
<dbReference type="GO" id="GO:0005886">
    <property type="term" value="C:plasma membrane"/>
    <property type="evidence" value="ECO:0007669"/>
    <property type="project" value="TreeGrafter"/>
</dbReference>
<evidence type="ECO:0000256" key="7">
    <source>
        <dbReference type="ARBA" id="ARBA00022982"/>
    </source>
</evidence>
<dbReference type="NCBIfam" id="NF002011">
    <property type="entry name" value="PRK00816.1"/>
    <property type="match status" value="1"/>
</dbReference>
<evidence type="ECO:0000256" key="1">
    <source>
        <dbReference type="ARBA" id="ARBA00022448"/>
    </source>
</evidence>
<feature type="transmembrane region" description="Helical" evidence="10">
    <location>
        <begin position="45"/>
        <end position="62"/>
    </location>
</feature>
<dbReference type="PANTHER" id="PTHR30578:SF0">
    <property type="entry name" value="ION-TRANSLOCATING OXIDOREDUCTASE COMPLEX SUBUNIT D"/>
    <property type="match status" value="1"/>
</dbReference>
<evidence type="ECO:0000256" key="10">
    <source>
        <dbReference type="SAM" id="Phobius"/>
    </source>
</evidence>
<dbReference type="InterPro" id="IPR011303">
    <property type="entry name" value="RnfD_bac"/>
</dbReference>
<dbReference type="EMBL" id="UOFV01000100">
    <property type="protein sequence ID" value="VAW96886.1"/>
    <property type="molecule type" value="Genomic_DNA"/>
</dbReference>
<feature type="transmembrane region" description="Helical" evidence="10">
    <location>
        <begin position="20"/>
        <end position="39"/>
    </location>
</feature>
<accession>A0A3B1AVR3</accession>
<evidence type="ECO:0000313" key="11">
    <source>
        <dbReference type="EMBL" id="VAW96886.1"/>
    </source>
</evidence>
<evidence type="ECO:0000256" key="2">
    <source>
        <dbReference type="ARBA" id="ARBA00022553"/>
    </source>
</evidence>
<evidence type="ECO:0000256" key="4">
    <source>
        <dbReference type="ARBA" id="ARBA00022643"/>
    </source>
</evidence>
<keyword evidence="1" id="KW-0813">Transport</keyword>
<organism evidence="11">
    <name type="scientific">hydrothermal vent metagenome</name>
    <dbReference type="NCBI Taxonomy" id="652676"/>
    <lineage>
        <taxon>unclassified sequences</taxon>
        <taxon>metagenomes</taxon>
        <taxon>ecological metagenomes</taxon>
    </lineage>
</organism>
<feature type="transmembrane region" description="Helical" evidence="10">
    <location>
        <begin position="317"/>
        <end position="335"/>
    </location>
</feature>
<evidence type="ECO:0000256" key="6">
    <source>
        <dbReference type="ARBA" id="ARBA00022967"/>
    </source>
</evidence>
<dbReference type="GO" id="GO:0055085">
    <property type="term" value="P:transmembrane transport"/>
    <property type="evidence" value="ECO:0007669"/>
    <property type="project" value="InterPro"/>
</dbReference>
<reference evidence="11" key="1">
    <citation type="submission" date="2018-06" db="EMBL/GenBank/DDBJ databases">
        <authorList>
            <person name="Zhirakovskaya E."/>
        </authorList>
    </citation>
    <scope>NUCLEOTIDE SEQUENCE</scope>
</reference>
<keyword evidence="7" id="KW-0249">Electron transport</keyword>
<gene>
    <name evidence="11" type="ORF">MNBD_GAMMA19-726</name>
</gene>
<sequence length="359" mass="39208">MNLDTPSSPHIHSGVHITGMMARVCLALVPAIIAYTWFFGWGLCINILIAVGTALCAEALMLRIRQRPIAPFLTDGSAVLTGVLLAFCLPPFSPWWITVMGSAFAIIVAKQLYGGLGYNPFNPAMVGYVMLLISFPLEMTQWVPPNIVNQLQIGFLDTLNIIFTGSFPYLLSIDALSMATPLDTVKTELGLNVTVSEIVSGNAIFGDFGGVGWEWVGNWVLLGGVWLIYKRIITWHIPLAVMGSLFVISFFFFMLDPDTYASPMFHLFSGATLLAAFFIATDPVSASTTPRGRIFYGIGIGILIYVIRTWGSYPDGVAFAVLLMNMAAPTIDYYTQPRVFGYKKSYEKQSSKSGDGGST</sequence>
<keyword evidence="8 10" id="KW-1133">Transmembrane helix</keyword>
<keyword evidence="5 10" id="KW-0812">Transmembrane</keyword>
<evidence type="ECO:0000256" key="9">
    <source>
        <dbReference type="ARBA" id="ARBA00023136"/>
    </source>
</evidence>
<keyword evidence="2" id="KW-0597">Phosphoprotein</keyword>
<dbReference type="AlphaFoldDB" id="A0A3B1AVR3"/>
<dbReference type="NCBIfam" id="TIGR01946">
    <property type="entry name" value="rnfD"/>
    <property type="match status" value="1"/>
</dbReference>
<evidence type="ECO:0000256" key="5">
    <source>
        <dbReference type="ARBA" id="ARBA00022692"/>
    </source>
</evidence>
<feature type="transmembrane region" description="Helical" evidence="10">
    <location>
        <begin position="293"/>
        <end position="311"/>
    </location>
</feature>
<dbReference type="HAMAP" id="MF_00462">
    <property type="entry name" value="RsxD_RnfD"/>
    <property type="match status" value="1"/>
</dbReference>
<feature type="transmembrane region" description="Helical" evidence="10">
    <location>
        <begin position="125"/>
        <end position="144"/>
    </location>
</feature>